<comment type="caution">
    <text evidence="2">The sequence shown here is derived from an EMBL/GenBank/DDBJ whole genome shotgun (WGS) entry which is preliminary data.</text>
</comment>
<evidence type="ECO:0000256" key="1">
    <source>
        <dbReference type="SAM" id="MobiDB-lite"/>
    </source>
</evidence>
<dbReference type="Proteomes" id="UP001164929">
    <property type="component" value="Chromosome 5"/>
</dbReference>
<evidence type="ECO:0000313" key="2">
    <source>
        <dbReference type="EMBL" id="KAJ6996224.1"/>
    </source>
</evidence>
<dbReference type="PANTHER" id="PTHR46159">
    <property type="entry name" value="PROTEIN TESMIN/TSO1-LIKE CXC 2"/>
    <property type="match status" value="1"/>
</dbReference>
<dbReference type="InterPro" id="IPR044522">
    <property type="entry name" value="TSO1-like"/>
</dbReference>
<proteinExistence type="predicted"/>
<evidence type="ECO:0000313" key="3">
    <source>
        <dbReference type="Proteomes" id="UP001164929"/>
    </source>
</evidence>
<reference evidence="2" key="1">
    <citation type="journal article" date="2023" name="Mol. Ecol. Resour.">
        <title>Chromosome-level genome assembly of a triploid poplar Populus alba 'Berolinensis'.</title>
        <authorList>
            <person name="Chen S."/>
            <person name="Yu Y."/>
            <person name="Wang X."/>
            <person name="Wang S."/>
            <person name="Zhang T."/>
            <person name="Zhou Y."/>
            <person name="He R."/>
            <person name="Meng N."/>
            <person name="Wang Y."/>
            <person name="Liu W."/>
            <person name="Liu Z."/>
            <person name="Liu J."/>
            <person name="Guo Q."/>
            <person name="Huang H."/>
            <person name="Sederoff R.R."/>
            <person name="Wang G."/>
            <person name="Qu G."/>
            <person name="Chen S."/>
        </authorList>
    </citation>
    <scope>NUCLEOTIDE SEQUENCE</scope>
    <source>
        <strain evidence="2">SC-2020</strain>
    </source>
</reference>
<dbReference type="AlphaFoldDB" id="A0AAD6QT83"/>
<dbReference type="PANTHER" id="PTHR46159:SF15">
    <property type="entry name" value="CRC DOMAIN-CONTAINING PROTEIN"/>
    <property type="match status" value="1"/>
</dbReference>
<sequence>MGESKIHENTSNLNLLDIIEKGEDHPDLMVPSKDSRSPVHPQIPISGQHSGSSLCDVGPSTKMRPIQRFRTNFFYHQPKYEKHLQVIPEDETPEILNRNCLPTSGVKSVSPNSKRVSPPHHGFGPSTTWRRGRKSTKKKNFLLRLVKEDTMLFMQAQQHLLKRRIWRNVIMKKLKVESRRCEWRGYRIC</sequence>
<name>A0AAD6QT83_9ROSI</name>
<keyword evidence="3" id="KW-1185">Reference proteome</keyword>
<dbReference type="EMBL" id="JAQIZT010000005">
    <property type="protein sequence ID" value="KAJ6996224.1"/>
    <property type="molecule type" value="Genomic_DNA"/>
</dbReference>
<protein>
    <submittedName>
        <fullName evidence="2">Uncharacterized protein</fullName>
    </submittedName>
</protein>
<feature type="region of interest" description="Disordered" evidence="1">
    <location>
        <begin position="32"/>
        <end position="57"/>
    </location>
</feature>
<gene>
    <name evidence="2" type="ORF">NC653_012968</name>
</gene>
<accession>A0AAD6QT83</accession>
<dbReference type="GO" id="GO:0003700">
    <property type="term" value="F:DNA-binding transcription factor activity"/>
    <property type="evidence" value="ECO:0007669"/>
    <property type="project" value="InterPro"/>
</dbReference>
<organism evidence="2 3">
    <name type="scientific">Populus alba x Populus x berolinensis</name>
    <dbReference type="NCBI Taxonomy" id="444605"/>
    <lineage>
        <taxon>Eukaryota</taxon>
        <taxon>Viridiplantae</taxon>
        <taxon>Streptophyta</taxon>
        <taxon>Embryophyta</taxon>
        <taxon>Tracheophyta</taxon>
        <taxon>Spermatophyta</taxon>
        <taxon>Magnoliopsida</taxon>
        <taxon>eudicotyledons</taxon>
        <taxon>Gunneridae</taxon>
        <taxon>Pentapetalae</taxon>
        <taxon>rosids</taxon>
        <taxon>fabids</taxon>
        <taxon>Malpighiales</taxon>
        <taxon>Salicaceae</taxon>
        <taxon>Saliceae</taxon>
        <taxon>Populus</taxon>
    </lineage>
</organism>
<feature type="region of interest" description="Disordered" evidence="1">
    <location>
        <begin position="98"/>
        <end position="131"/>
    </location>
</feature>
<feature type="compositionally biased region" description="Polar residues" evidence="1">
    <location>
        <begin position="100"/>
        <end position="115"/>
    </location>
</feature>